<accession>A0ABY4E6N0</accession>
<dbReference type="Pfam" id="PF14491">
    <property type="entry name" value="DUF4435"/>
    <property type="match status" value="1"/>
</dbReference>
<name>A0ABY4E6N0_9NEIS</name>
<dbReference type="Proteomes" id="UP000832011">
    <property type="component" value="Chromosome"/>
</dbReference>
<dbReference type="InterPro" id="IPR029492">
    <property type="entry name" value="DUF4435"/>
</dbReference>
<organism evidence="2 3">
    <name type="scientific">Vitreoscilla massiliensis</name>
    <dbReference type="NCBI Taxonomy" id="1689272"/>
    <lineage>
        <taxon>Bacteria</taxon>
        <taxon>Pseudomonadati</taxon>
        <taxon>Pseudomonadota</taxon>
        <taxon>Betaproteobacteria</taxon>
        <taxon>Neisseriales</taxon>
        <taxon>Neisseriaceae</taxon>
        <taxon>Vitreoscilla</taxon>
    </lineage>
</organism>
<proteinExistence type="predicted"/>
<feature type="domain" description="DUF4435" evidence="1">
    <location>
        <begin position="26"/>
        <end position="262"/>
    </location>
</feature>
<reference evidence="2 3" key="1">
    <citation type="journal article" date="2022" name="Res Sq">
        <title>Evolution of multicellular longitudinally dividing oral cavity symbionts (Neisseriaceae).</title>
        <authorList>
            <person name="Nyongesa S."/>
            <person name="Weber P."/>
            <person name="Bernet E."/>
            <person name="Pullido F."/>
            <person name="Nieckarz M."/>
            <person name="Delaby M."/>
            <person name="Nieves C."/>
            <person name="Viehboeck T."/>
            <person name="Krause N."/>
            <person name="Rivera-Millot A."/>
            <person name="Nakamura A."/>
            <person name="Vischer N."/>
            <person name="VanNieuwenhze M."/>
            <person name="Brun Y."/>
            <person name="Cava F."/>
            <person name="Bulgheresi S."/>
            <person name="Veyrier F."/>
        </authorList>
    </citation>
    <scope>NUCLEOTIDE SEQUENCE [LARGE SCALE GENOMIC DNA]</scope>
    <source>
        <strain evidence="2 3">SN4</strain>
    </source>
</reference>
<evidence type="ECO:0000313" key="3">
    <source>
        <dbReference type="Proteomes" id="UP000832011"/>
    </source>
</evidence>
<sequence>MINSSIPTLSNRASNNLPYLYADLQDISIFVEDTAGETKAFYTKLMRKLVPNIKIHSIFTLGSKKCVIKSAENTQDITNRLYIIDGDLDLFHGSKVTVNGLFRSSVYCVENYICSEQSLAALIEESSGKVIFEEALEILCWDEFVGSITLAFEEIFILYAIAHRLNKILVRCDRVNEQIKTISRFKNETWINHQSQYKSPNISVIQQEIIQLETEILQFIEIEKLVRWKTEISIKLNDLSPDEKMDFISGKNYIIPFIRNYLIYKDVPAIRSVPLESLKYRLLAASNHPKLNELQYALNKVVTEGQYIHNLP</sequence>
<dbReference type="EMBL" id="CP091511">
    <property type="protein sequence ID" value="UOO91040.1"/>
    <property type="molecule type" value="Genomic_DNA"/>
</dbReference>
<gene>
    <name evidence="2" type="ORF">LVJ82_08765</name>
</gene>
<keyword evidence="3" id="KW-1185">Reference proteome</keyword>
<dbReference type="RefSeq" id="WP_058305188.1">
    <property type="nucleotide sequence ID" value="NZ_CABKVG010000006.1"/>
</dbReference>
<evidence type="ECO:0000259" key="1">
    <source>
        <dbReference type="Pfam" id="PF14491"/>
    </source>
</evidence>
<evidence type="ECO:0000313" key="2">
    <source>
        <dbReference type="EMBL" id="UOO91040.1"/>
    </source>
</evidence>
<protein>
    <submittedName>
        <fullName evidence="2">DUF4435 domain-containing protein</fullName>
    </submittedName>
</protein>